<protein>
    <submittedName>
        <fullName evidence="2">Uncharacterized protein</fullName>
    </submittedName>
</protein>
<name>A0A1Y2K952_9PROT</name>
<gene>
    <name evidence="2" type="ORF">MAIT1_04517</name>
</gene>
<accession>A0A1Y2K952</accession>
<reference evidence="2 3" key="1">
    <citation type="journal article" date="2016" name="BMC Genomics">
        <title>Combined genomic and structural analyses of a cultured magnetotactic bacterium reveals its niche adaptation to a dynamic environment.</title>
        <authorList>
            <person name="Araujo A.C."/>
            <person name="Morillo V."/>
            <person name="Cypriano J."/>
            <person name="Teixeira L.C."/>
            <person name="Leao P."/>
            <person name="Lyra S."/>
            <person name="Almeida L.G."/>
            <person name="Bazylinski D.A."/>
            <person name="Vasconcellos A.T."/>
            <person name="Abreu F."/>
            <person name="Lins U."/>
        </authorList>
    </citation>
    <scope>NUCLEOTIDE SEQUENCE [LARGE SCALE GENOMIC DNA]</scope>
    <source>
        <strain evidence="2 3">IT-1</strain>
    </source>
</reference>
<dbReference type="STRING" id="1434232.MAIT1_04517"/>
<keyword evidence="3" id="KW-1185">Reference proteome</keyword>
<dbReference type="Proteomes" id="UP000194003">
    <property type="component" value="Unassembled WGS sequence"/>
</dbReference>
<dbReference type="EMBL" id="LVJN01000014">
    <property type="protein sequence ID" value="OSM07267.1"/>
    <property type="molecule type" value="Genomic_DNA"/>
</dbReference>
<sequence>MVDRGVVITDDICGAQRHADKIVANPTGSIVNGDNDIGSTTHPIAYVAAANAIIAPSKREVRGVVATVVELPNIIGIGCRLRCVVDRVDNIGVPVPILLCRDAAQVAIEHNLMVGVGKQIAAYLAGVVLDEHPLPGPALRSCGEGVFAICGDAAALEDIPPGVRIDFGQTRIGQGIQRGIVGQEGIGLFVDGIDRILGVRHDFRGTEILREIGNRLIIAGVQARRLGLGHGHARRALEPLVGVRQGAGVVHIRLPSHAIGVGIFRVRHELPIGGFHRLGGDPVDHGIARHRSDIGLIRGLVAQKGGNGVVLLGRGLRQIHCQVGVRTRYPWVRPVSGPIDGIIQLIIHPGHKEGAVIQIRQLGAAGQGDCRLALSGVTELFQFNIIHFVGVAHRHLGAAHFGGLGGGDPLDHRGFNKAVHHLLIAGHHRDILGGGGDHRGQHGGGSALHRRAAGERHVAPGQNRHIPRGLQRGGLIQGDAPASEIGANHRPLQGGQIGVRRHPRMHIDGPDGLRQPVHRHAGNGAHQHAAIGSVLVDEAVHLHHIAAQMQQPAARDGSIQPVAAIHHQQRPCGVQQQLGAAGVAGLHQRLGQHAHIRAAQGEDAVGLHLPAHGHVAAVADHGNRVGIQHGLVVGVGVEVADFTAQHDAVFTAQGQAAARAGGEDAPRHALHHAAAKIVIDQRGHDDARLAQIRHGAGQRDFGAAMHLTVEQNQVGAIDRDPPVGVHRLGEAVELNGAVRVDGDGAAAGRAPRAVAAGVGADDAERVHAKRGGRSAAKQIDIHPAGGRQQSAAIHFRAVGVEAGSTHHQLIGDVQRHRGVRGGPLTAARAVGLGPRLEGADDDGALGAERDIAAHAAAHHQRAGVDGDGSARHQIHQRAAVNAGAVLNQLVIGVVPLGAQGQIPGRFDAQLLAHGGFGAVVGQGHIALPHQRHRAGKGHVAVQLQIAVGDQRHVILVGSGGGAGGGHHPLQIQIPLQHQAATGLQPARFGVQQQGSIERANIHHLQRILPRADGGVDHHVIDPG</sequence>
<organism evidence="2 3">
    <name type="scientific">Magnetofaba australis IT-1</name>
    <dbReference type="NCBI Taxonomy" id="1434232"/>
    <lineage>
        <taxon>Bacteria</taxon>
        <taxon>Pseudomonadati</taxon>
        <taxon>Pseudomonadota</taxon>
        <taxon>Magnetococcia</taxon>
        <taxon>Magnetococcales</taxon>
        <taxon>Magnetococcaceae</taxon>
        <taxon>Magnetofaba</taxon>
    </lineage>
</organism>
<comment type="caution">
    <text evidence="2">The sequence shown here is derived from an EMBL/GenBank/DDBJ whole genome shotgun (WGS) entry which is preliminary data.</text>
</comment>
<evidence type="ECO:0000256" key="1">
    <source>
        <dbReference type="SAM" id="MobiDB-lite"/>
    </source>
</evidence>
<feature type="region of interest" description="Disordered" evidence="1">
    <location>
        <begin position="435"/>
        <end position="472"/>
    </location>
</feature>
<proteinExistence type="predicted"/>
<evidence type="ECO:0000313" key="2">
    <source>
        <dbReference type="EMBL" id="OSM07267.1"/>
    </source>
</evidence>
<dbReference type="AlphaFoldDB" id="A0A1Y2K952"/>
<evidence type="ECO:0000313" key="3">
    <source>
        <dbReference type="Proteomes" id="UP000194003"/>
    </source>
</evidence>